<dbReference type="AlphaFoldDB" id="A0A317DZC8"/>
<dbReference type="EMBL" id="QGLF01000004">
    <property type="protein sequence ID" value="PWR19782.1"/>
    <property type="molecule type" value="Genomic_DNA"/>
</dbReference>
<sequence>MSFYVGMSAADQRQAVADAMDRTYLLIKQGMATRQAKELQQVTQKYTTQSKLPALQQDIDRLSTQKTTADDAVFAVKGAATAAQEVLLRLNEAFAAAKTGNASAFDTALTRINIMIGSRGVDLDNLIGNTAPGTSGQETRFIDAGATQVSLSLRSLGTQFLLTEQGTGQRMETNFYNQTLRVGGRDVALADLSLVSRSDDTLTFTDGTDSWTADLARGGLPVTSAWTYGGLTGDGQTRAVDDVGAAIRLVTKAFADLSNGQLQAELGTSILQSRLSALGDEATALNDSESDALAAEKKAINTRYQMAMSNLAFAAQAQREVIGVMIADDPVSSSKNQSVFDIMGSAFTSS</sequence>
<protein>
    <recommendedName>
        <fullName evidence="3">Flagellin N-terminal domain-containing protein</fullName>
    </recommendedName>
</protein>
<name>A0A317DZC8_9PROT</name>
<comment type="caution">
    <text evidence="1">The sequence shown here is derived from an EMBL/GenBank/DDBJ whole genome shotgun (WGS) entry which is preliminary data.</text>
</comment>
<evidence type="ECO:0008006" key="3">
    <source>
        <dbReference type="Google" id="ProtNLM"/>
    </source>
</evidence>
<keyword evidence="2" id="KW-1185">Reference proteome</keyword>
<organism evidence="1 2">
    <name type="scientific">Zavarzinia compransoris</name>
    <dbReference type="NCBI Taxonomy" id="1264899"/>
    <lineage>
        <taxon>Bacteria</taxon>
        <taxon>Pseudomonadati</taxon>
        <taxon>Pseudomonadota</taxon>
        <taxon>Alphaproteobacteria</taxon>
        <taxon>Rhodospirillales</taxon>
        <taxon>Zavarziniaceae</taxon>
        <taxon>Zavarzinia</taxon>
    </lineage>
</organism>
<dbReference type="Proteomes" id="UP000246077">
    <property type="component" value="Unassembled WGS sequence"/>
</dbReference>
<dbReference type="RefSeq" id="WP_109921958.1">
    <property type="nucleotide sequence ID" value="NZ_QGLF01000004.1"/>
</dbReference>
<evidence type="ECO:0000313" key="2">
    <source>
        <dbReference type="Proteomes" id="UP000246077"/>
    </source>
</evidence>
<dbReference type="OrthoDB" id="9953181at2"/>
<gene>
    <name evidence="1" type="ORF">DKG75_15080</name>
</gene>
<reference evidence="2" key="1">
    <citation type="submission" date="2018-05" db="EMBL/GenBank/DDBJ databases">
        <title>Zavarzinia sp. HR-AS.</title>
        <authorList>
            <person name="Lee Y."/>
            <person name="Jeon C.O."/>
        </authorList>
    </citation>
    <scope>NUCLEOTIDE SEQUENCE [LARGE SCALE GENOMIC DNA]</scope>
    <source>
        <strain evidence="2">DSM 1231</strain>
    </source>
</reference>
<accession>A0A317DZC8</accession>
<evidence type="ECO:0000313" key="1">
    <source>
        <dbReference type="EMBL" id="PWR19782.1"/>
    </source>
</evidence>
<proteinExistence type="predicted"/>